<reference evidence="1" key="1">
    <citation type="journal article" date="2013" name="Environ. Microbiol.">
        <title>Microbiota from the distal guts of lean and obese adolescents exhibit partial functional redundancy besides clear differences in community structure.</title>
        <authorList>
            <person name="Ferrer M."/>
            <person name="Ruiz A."/>
            <person name="Lanza F."/>
            <person name="Haange S.B."/>
            <person name="Oberbach A."/>
            <person name="Till H."/>
            <person name="Bargiela R."/>
            <person name="Campoy C."/>
            <person name="Segura M.T."/>
            <person name="Richter M."/>
            <person name="von Bergen M."/>
            <person name="Seifert J."/>
            <person name="Suarez A."/>
        </authorList>
    </citation>
    <scope>NUCLEOTIDE SEQUENCE</scope>
</reference>
<organism evidence="1">
    <name type="scientific">human gut metagenome</name>
    <dbReference type="NCBI Taxonomy" id="408170"/>
    <lineage>
        <taxon>unclassified sequences</taxon>
        <taxon>metagenomes</taxon>
        <taxon>organismal metagenomes</taxon>
    </lineage>
</organism>
<dbReference type="AlphaFoldDB" id="K1UBJ8"/>
<name>K1UBJ8_9ZZZZ</name>
<comment type="caution">
    <text evidence="1">The sequence shown here is derived from an EMBL/GenBank/DDBJ whole genome shotgun (WGS) entry which is preliminary data.</text>
</comment>
<protein>
    <recommendedName>
        <fullName evidence="2">DNA polymerase III, delta subunit</fullName>
    </recommendedName>
</protein>
<sequence>MNNAYALGELKQTSARWDNRRVFRILGLLREYDAKSKGMNAGGAPDGELLRELLLKIFLQ</sequence>
<evidence type="ECO:0000313" key="1">
    <source>
        <dbReference type="EMBL" id="EKC68881.1"/>
    </source>
</evidence>
<evidence type="ECO:0008006" key="2">
    <source>
        <dbReference type="Google" id="ProtNLM"/>
    </source>
</evidence>
<accession>K1UBJ8</accession>
<dbReference type="EMBL" id="AJWY01005713">
    <property type="protein sequence ID" value="EKC68881.1"/>
    <property type="molecule type" value="Genomic_DNA"/>
</dbReference>
<proteinExistence type="predicted"/>
<gene>
    <name evidence="1" type="ORF">LEA_08566</name>
</gene>